<dbReference type="EMBL" id="FNAS01000002">
    <property type="protein sequence ID" value="SDE01644.1"/>
    <property type="molecule type" value="Genomic_DNA"/>
</dbReference>
<accession>A0A1G6ZG26</accession>
<organism evidence="1 2">
    <name type="scientific">Riemerella columbipharyngis</name>
    <dbReference type="NCBI Taxonomy" id="1071918"/>
    <lineage>
        <taxon>Bacteria</taxon>
        <taxon>Pseudomonadati</taxon>
        <taxon>Bacteroidota</taxon>
        <taxon>Flavobacteriia</taxon>
        <taxon>Flavobacteriales</taxon>
        <taxon>Weeksellaceae</taxon>
        <taxon>Riemerella</taxon>
    </lineage>
</organism>
<evidence type="ECO:0000313" key="2">
    <source>
        <dbReference type="Proteomes" id="UP000198517"/>
    </source>
</evidence>
<dbReference type="AlphaFoldDB" id="A0A1G6ZG26"/>
<reference evidence="1 2" key="1">
    <citation type="submission" date="2016-10" db="EMBL/GenBank/DDBJ databases">
        <authorList>
            <person name="de Groot N.N."/>
        </authorList>
    </citation>
    <scope>NUCLEOTIDE SEQUENCE [LARGE SCALE GENOMIC DNA]</scope>
    <source>
        <strain evidence="1 2">DSM 24015</strain>
    </source>
</reference>
<proteinExistence type="predicted"/>
<dbReference type="Proteomes" id="UP000198517">
    <property type="component" value="Unassembled WGS sequence"/>
</dbReference>
<gene>
    <name evidence="1" type="ORF">SAMN05421544_10277</name>
</gene>
<dbReference type="STRING" id="1071918.SAMN05421544_10277"/>
<keyword evidence="2" id="KW-1185">Reference proteome</keyword>
<name>A0A1G6ZG26_9FLAO</name>
<sequence>MRKIIISIFLSFVTKALFSQNVNKVGINTTDPKATLDIRIIDPSVENRAEGFLIPKLTGEELKLKDSQYLEAQDGTLIYATSGLEAEHRSSKTKYVGSPGVYYYDAPNEVWRKQIIGADDIFSSRKLIYKGRATRNKKLTIGILRFFIDDYGNTPQASTGTTVPNTNPVANIGFSQYWQGKNDGRSGFEYGYNKMRYSNSNNDVFMPPSRVVAGMASSELNVASLILDGSFYRVTYYRARDNGGSSQNRNKYILSAEKF</sequence>
<protein>
    <submittedName>
        <fullName evidence="1">Uncharacterized protein</fullName>
    </submittedName>
</protein>
<evidence type="ECO:0000313" key="1">
    <source>
        <dbReference type="EMBL" id="SDE01644.1"/>
    </source>
</evidence>